<dbReference type="InterPro" id="IPR029063">
    <property type="entry name" value="SAM-dependent_MTases_sf"/>
</dbReference>
<dbReference type="Gene3D" id="3.40.50.150">
    <property type="entry name" value="Vaccinia Virus protein VP39"/>
    <property type="match status" value="1"/>
</dbReference>
<dbReference type="GO" id="GO:0032259">
    <property type="term" value="P:methylation"/>
    <property type="evidence" value="ECO:0007669"/>
    <property type="project" value="UniProtKB-KW"/>
</dbReference>
<dbReference type="SUPFAM" id="SSF53335">
    <property type="entry name" value="S-adenosyl-L-methionine-dependent methyltransferases"/>
    <property type="match status" value="1"/>
</dbReference>
<dbReference type="AlphaFoldDB" id="A0A4Q7MUH8"/>
<keyword evidence="2" id="KW-1185">Reference proteome</keyword>
<dbReference type="Proteomes" id="UP000293874">
    <property type="component" value="Unassembled WGS sequence"/>
</dbReference>
<gene>
    <name evidence="1" type="ORF">EV199_3515</name>
</gene>
<sequence>MTGFEDLQHTDPAGLETLEQFAQAKQFNRWLYDAIAPWCRGEVLEVGSGIGNLSAFFLDHGLTLTATDLRKEYCHLLQKQFGNHPGLQQVVNLDLVAPDFNTRYSALSNSFDTVVALNVVEHIRNDDLAIAHCHQMLKPGGNAVILVPAYQWLYNPFDKELGHFKRYSAKRLSGLLERQGFEVTNTRYFNAAGIFGWWLSGSLLRKKIIPASQLKTFNKLVPLFRLIDQITFHRLGLSVIAIGRKK</sequence>
<dbReference type="CDD" id="cd02440">
    <property type="entry name" value="AdoMet_MTases"/>
    <property type="match status" value="1"/>
</dbReference>
<keyword evidence="1" id="KW-0489">Methyltransferase</keyword>
<organism evidence="1 2">
    <name type="scientific">Pseudobacter ginsenosidimutans</name>
    <dbReference type="NCBI Taxonomy" id="661488"/>
    <lineage>
        <taxon>Bacteria</taxon>
        <taxon>Pseudomonadati</taxon>
        <taxon>Bacteroidota</taxon>
        <taxon>Chitinophagia</taxon>
        <taxon>Chitinophagales</taxon>
        <taxon>Chitinophagaceae</taxon>
        <taxon>Pseudobacter</taxon>
    </lineage>
</organism>
<proteinExistence type="predicted"/>
<evidence type="ECO:0000313" key="2">
    <source>
        <dbReference type="Proteomes" id="UP000293874"/>
    </source>
</evidence>
<dbReference type="EMBL" id="SGXA01000002">
    <property type="protein sequence ID" value="RZS71609.1"/>
    <property type="molecule type" value="Genomic_DNA"/>
</dbReference>
<dbReference type="OrthoDB" id="1524727at2"/>
<name>A0A4Q7MUH8_9BACT</name>
<protein>
    <submittedName>
        <fullName evidence="1">Methyltransferase family protein</fullName>
    </submittedName>
</protein>
<comment type="caution">
    <text evidence="1">The sequence shown here is derived from an EMBL/GenBank/DDBJ whole genome shotgun (WGS) entry which is preliminary data.</text>
</comment>
<reference evidence="1 2" key="1">
    <citation type="submission" date="2019-02" db="EMBL/GenBank/DDBJ databases">
        <title>Genomic Encyclopedia of Type Strains, Phase IV (KMG-IV): sequencing the most valuable type-strain genomes for metagenomic binning, comparative biology and taxonomic classification.</title>
        <authorList>
            <person name="Goeker M."/>
        </authorList>
    </citation>
    <scope>NUCLEOTIDE SEQUENCE [LARGE SCALE GENOMIC DNA]</scope>
    <source>
        <strain evidence="1 2">DSM 18116</strain>
    </source>
</reference>
<accession>A0A4Q7MUH8</accession>
<dbReference type="Pfam" id="PF13489">
    <property type="entry name" value="Methyltransf_23"/>
    <property type="match status" value="1"/>
</dbReference>
<dbReference type="PANTHER" id="PTHR43861">
    <property type="entry name" value="TRANS-ACONITATE 2-METHYLTRANSFERASE-RELATED"/>
    <property type="match status" value="1"/>
</dbReference>
<keyword evidence="1" id="KW-0808">Transferase</keyword>
<dbReference type="GO" id="GO:0008168">
    <property type="term" value="F:methyltransferase activity"/>
    <property type="evidence" value="ECO:0007669"/>
    <property type="project" value="UniProtKB-KW"/>
</dbReference>
<dbReference type="RefSeq" id="WP_130542093.1">
    <property type="nucleotide sequence ID" value="NZ_CP042431.1"/>
</dbReference>
<dbReference type="PANTHER" id="PTHR43861:SF6">
    <property type="entry name" value="METHYLTRANSFERASE TYPE 11"/>
    <property type="match status" value="1"/>
</dbReference>
<evidence type="ECO:0000313" key="1">
    <source>
        <dbReference type="EMBL" id="RZS71609.1"/>
    </source>
</evidence>